<dbReference type="SUPFAM" id="SSF57701">
    <property type="entry name" value="Zn2/Cys6 DNA-binding domain"/>
    <property type="match status" value="1"/>
</dbReference>
<keyword evidence="2" id="KW-0479">Metal-binding</keyword>
<dbReference type="Pfam" id="PF04082">
    <property type="entry name" value="Fungal_trans"/>
    <property type="match status" value="1"/>
</dbReference>
<dbReference type="AlphaFoldDB" id="A0A3N2Q210"/>
<dbReference type="GeneID" id="39577139"/>
<proteinExistence type="predicted"/>
<dbReference type="InterPro" id="IPR036864">
    <property type="entry name" value="Zn2-C6_fun-type_DNA-bd_sf"/>
</dbReference>
<dbReference type="GO" id="GO:0003677">
    <property type="term" value="F:DNA binding"/>
    <property type="evidence" value="ECO:0007669"/>
    <property type="project" value="InterPro"/>
</dbReference>
<dbReference type="GO" id="GO:0006351">
    <property type="term" value="P:DNA-templated transcription"/>
    <property type="evidence" value="ECO:0007669"/>
    <property type="project" value="InterPro"/>
</dbReference>
<comment type="subcellular location">
    <subcellularLocation>
        <location evidence="1">Nucleus</location>
    </subcellularLocation>
</comment>
<evidence type="ECO:0000256" key="3">
    <source>
        <dbReference type="ARBA" id="ARBA00023242"/>
    </source>
</evidence>
<reference evidence="6 7" key="1">
    <citation type="journal article" date="2018" name="Mol. Ecol.">
        <title>The obligate alkalophilic soda-lake fungus Sodiomyces alkalinus has shifted to a protein diet.</title>
        <authorList>
            <person name="Grum-Grzhimaylo A.A."/>
            <person name="Falkoski D.L."/>
            <person name="van den Heuvel J."/>
            <person name="Valero-Jimenez C.A."/>
            <person name="Min B."/>
            <person name="Choi I.G."/>
            <person name="Lipzen A."/>
            <person name="Daum C.G."/>
            <person name="Aanen D.K."/>
            <person name="Tsang A."/>
            <person name="Henrissat B."/>
            <person name="Bilanenko E.N."/>
            <person name="de Vries R.P."/>
            <person name="van Kan J.A.L."/>
            <person name="Grigoriev I.V."/>
            <person name="Debets A.J.M."/>
        </authorList>
    </citation>
    <scope>NUCLEOTIDE SEQUENCE [LARGE SCALE GENOMIC DNA]</scope>
    <source>
        <strain evidence="6 7">F11</strain>
    </source>
</reference>
<dbReference type="PANTHER" id="PTHR31001:SF87">
    <property type="entry name" value="COL-21"/>
    <property type="match status" value="1"/>
</dbReference>
<evidence type="ECO:0000256" key="2">
    <source>
        <dbReference type="ARBA" id="ARBA00022723"/>
    </source>
</evidence>
<evidence type="ECO:0000313" key="6">
    <source>
        <dbReference type="EMBL" id="ROT40787.1"/>
    </source>
</evidence>
<dbReference type="Proteomes" id="UP000272025">
    <property type="component" value="Unassembled WGS sequence"/>
</dbReference>
<gene>
    <name evidence="6" type="ORF">SODALDRAFT_291188</name>
</gene>
<accession>A0A3N2Q210</accession>
<dbReference type="GO" id="GO:0008270">
    <property type="term" value="F:zinc ion binding"/>
    <property type="evidence" value="ECO:0007669"/>
    <property type="project" value="InterPro"/>
</dbReference>
<dbReference type="SMART" id="SM00906">
    <property type="entry name" value="Fungal_trans"/>
    <property type="match status" value="1"/>
</dbReference>
<evidence type="ECO:0000256" key="1">
    <source>
        <dbReference type="ARBA" id="ARBA00004123"/>
    </source>
</evidence>
<feature type="domain" description="Zn(2)-C6 fungal-type" evidence="5">
    <location>
        <begin position="28"/>
        <end position="59"/>
    </location>
</feature>
<evidence type="ECO:0000259" key="5">
    <source>
        <dbReference type="PROSITE" id="PS50048"/>
    </source>
</evidence>
<keyword evidence="7" id="KW-1185">Reference proteome</keyword>
<feature type="region of interest" description="Disordered" evidence="4">
    <location>
        <begin position="1"/>
        <end position="23"/>
    </location>
</feature>
<dbReference type="Gene3D" id="4.10.240.10">
    <property type="entry name" value="Zn(2)-C6 fungal-type DNA-binding domain"/>
    <property type="match status" value="1"/>
</dbReference>
<dbReference type="GO" id="GO:0000981">
    <property type="term" value="F:DNA-binding transcription factor activity, RNA polymerase II-specific"/>
    <property type="evidence" value="ECO:0007669"/>
    <property type="project" value="InterPro"/>
</dbReference>
<protein>
    <recommendedName>
        <fullName evidence="5">Zn(2)-C6 fungal-type domain-containing protein</fullName>
    </recommendedName>
</protein>
<evidence type="ECO:0000256" key="4">
    <source>
        <dbReference type="SAM" id="MobiDB-lite"/>
    </source>
</evidence>
<name>A0A3N2Q210_SODAK</name>
<organism evidence="6 7">
    <name type="scientific">Sodiomyces alkalinus (strain CBS 110278 / VKM F-3762 / F11)</name>
    <name type="common">Alkaliphilic filamentous fungus</name>
    <dbReference type="NCBI Taxonomy" id="1314773"/>
    <lineage>
        <taxon>Eukaryota</taxon>
        <taxon>Fungi</taxon>
        <taxon>Dikarya</taxon>
        <taxon>Ascomycota</taxon>
        <taxon>Pezizomycotina</taxon>
        <taxon>Sordariomycetes</taxon>
        <taxon>Hypocreomycetidae</taxon>
        <taxon>Glomerellales</taxon>
        <taxon>Plectosphaerellaceae</taxon>
        <taxon>Sodiomyces</taxon>
    </lineage>
</organism>
<evidence type="ECO:0000313" key="7">
    <source>
        <dbReference type="Proteomes" id="UP000272025"/>
    </source>
</evidence>
<dbReference type="STRING" id="1314773.A0A3N2Q210"/>
<dbReference type="RefSeq" id="XP_028468593.1">
    <property type="nucleotide sequence ID" value="XM_028608661.1"/>
</dbReference>
<sequence length="735" mass="80977">MSALVHAPASGSSSGPGSGPGRKRGVSTCLPCYNKKQKCNRQYPCNHCARRRRPEQCTYVYHDQRKAPAAAAAAATAQAAQAAAAPKKMPPPSVNQNQFHEIQLFGSSGMGFAVDSEGQPAMLEPSNSCGTALREDHTTPLSELFGYFEDSESNTLGLLRRVAGLDQRKHNHQTVLSREVGASVLAEMERMPPRTVIDFLMQFFLAEVNWMFHLVHPASLMSHYEAWWNKRRQIKLPDTDVECVFNATDIDFAALILRICAFAAQFLPSASHTIDSVRGMPLAKIREACGEVASALGGIAVDIDSRGSLFRVQHVCFSGLTAGCEGHIRKAWTTLCSAVCLAQGLGFHQDARGDQSLLLDELEYEMRRRVFCNLYVWDGLLSRQLDHVPFLNVSLNVDNLPKMNLTTGTDPDSGAPEGFTERVLQARLVAFWRDCKPSESRGAEYDPTRAQERYERFRREFIDTLPPAFALEPSLEWDRQLPHLSMQRQLLYTAIFDSICHNFRPLLLLEPAYIRRLPAYKQVLLSSQGAILAHSALKVLECVSTLSGMLGATYTRLVAIIFHTFEAGALLLCLCIRGTVQDGDHLHQAEAALAETTGTAGAMEMNVTRRQCVQAAREALVRLELLGEVSDMAEAGACSLAQLMRQLDGHGGGEDALILYSTASSLPSEKEVDEQNRTPPELEEFWPESGCSDTIMNMGSSITFAKMNCTYFDGSQMGDLGDILLEEGMQGWDAG</sequence>
<keyword evidence="3" id="KW-0539">Nucleus</keyword>
<dbReference type="EMBL" id="ML119052">
    <property type="protein sequence ID" value="ROT40787.1"/>
    <property type="molecule type" value="Genomic_DNA"/>
</dbReference>
<dbReference type="InterPro" id="IPR050613">
    <property type="entry name" value="Sec_Metabolite_Reg"/>
</dbReference>
<feature type="region of interest" description="Disordered" evidence="4">
    <location>
        <begin position="667"/>
        <end position="689"/>
    </location>
</feature>
<dbReference type="CDD" id="cd12148">
    <property type="entry name" value="fungal_TF_MHR"/>
    <property type="match status" value="1"/>
</dbReference>
<dbReference type="GO" id="GO:0005634">
    <property type="term" value="C:nucleus"/>
    <property type="evidence" value="ECO:0007669"/>
    <property type="project" value="UniProtKB-SubCell"/>
</dbReference>
<dbReference type="OrthoDB" id="5344325at2759"/>
<dbReference type="InterPro" id="IPR007219">
    <property type="entry name" value="XnlR_reg_dom"/>
</dbReference>
<dbReference type="PROSITE" id="PS50048">
    <property type="entry name" value="ZN2_CY6_FUNGAL_2"/>
    <property type="match status" value="1"/>
</dbReference>
<dbReference type="InterPro" id="IPR001138">
    <property type="entry name" value="Zn2Cys6_DnaBD"/>
</dbReference>
<dbReference type="PANTHER" id="PTHR31001">
    <property type="entry name" value="UNCHARACTERIZED TRANSCRIPTIONAL REGULATORY PROTEIN"/>
    <property type="match status" value="1"/>
</dbReference>